<dbReference type="GO" id="GO:0033566">
    <property type="term" value="P:gamma-tubulin complex localization"/>
    <property type="evidence" value="ECO:0007669"/>
    <property type="project" value="InterPro"/>
</dbReference>
<dbReference type="EMBL" id="JASPKZ010003443">
    <property type="protein sequence ID" value="KAJ9593405.1"/>
    <property type="molecule type" value="Genomic_DNA"/>
</dbReference>
<keyword evidence="3" id="KW-0963">Cytoplasm</keyword>
<gene>
    <name evidence="5" type="ORF">L9F63_015031</name>
</gene>
<accession>A0AAD8A6D7</accession>
<keyword evidence="6" id="KW-1185">Reference proteome</keyword>
<evidence type="ECO:0000256" key="4">
    <source>
        <dbReference type="ARBA" id="ARBA00023212"/>
    </source>
</evidence>
<keyword evidence="4" id="KW-0206">Cytoskeleton</keyword>
<evidence type="ECO:0000313" key="6">
    <source>
        <dbReference type="Proteomes" id="UP001233999"/>
    </source>
</evidence>
<dbReference type="GO" id="GO:0005813">
    <property type="term" value="C:centrosome"/>
    <property type="evidence" value="ECO:0007669"/>
    <property type="project" value="TreeGrafter"/>
</dbReference>
<comment type="similarity">
    <text evidence="2">Belongs to the MOZART1 family.</text>
</comment>
<dbReference type="Pfam" id="PF12554">
    <property type="entry name" value="MOZART1"/>
    <property type="match status" value="1"/>
</dbReference>
<comment type="subcellular location">
    <subcellularLocation>
        <location evidence="1">Cytoplasm</location>
        <location evidence="1">Cytoskeleton</location>
        <location evidence="1">Microtubule organizing center</location>
    </subcellularLocation>
</comment>
<organism evidence="5 6">
    <name type="scientific">Diploptera punctata</name>
    <name type="common">Pacific beetle cockroach</name>
    <dbReference type="NCBI Taxonomy" id="6984"/>
    <lineage>
        <taxon>Eukaryota</taxon>
        <taxon>Metazoa</taxon>
        <taxon>Ecdysozoa</taxon>
        <taxon>Arthropoda</taxon>
        <taxon>Hexapoda</taxon>
        <taxon>Insecta</taxon>
        <taxon>Pterygota</taxon>
        <taxon>Neoptera</taxon>
        <taxon>Polyneoptera</taxon>
        <taxon>Dictyoptera</taxon>
        <taxon>Blattodea</taxon>
        <taxon>Blaberoidea</taxon>
        <taxon>Blaberidae</taxon>
        <taxon>Diplopterinae</taxon>
        <taxon>Diploptera</taxon>
    </lineage>
</organism>
<protein>
    <recommendedName>
        <fullName evidence="7">Mitotic-spindle organizing protein 1</fullName>
    </recommendedName>
</protein>
<evidence type="ECO:0000256" key="3">
    <source>
        <dbReference type="ARBA" id="ARBA00022490"/>
    </source>
</evidence>
<dbReference type="GO" id="GO:0031021">
    <property type="term" value="C:interphase microtubule organizing center"/>
    <property type="evidence" value="ECO:0007669"/>
    <property type="project" value="TreeGrafter"/>
</dbReference>
<sequence>MPAERRMADAGNGKILEAREVFQTLLEISRLLNTGLDPETLTICIQLCESGVNPEALATVVKEVRREVAAIRKDRKENQI</sequence>
<name>A0AAD8A6D7_DIPPU</name>
<comment type="caution">
    <text evidence="5">The sequence shown here is derived from an EMBL/GenBank/DDBJ whole genome shotgun (WGS) entry which is preliminary data.</text>
</comment>
<dbReference type="GO" id="GO:0051415">
    <property type="term" value="P:microtubule nucleation by interphase microtubule organizing center"/>
    <property type="evidence" value="ECO:0007669"/>
    <property type="project" value="TreeGrafter"/>
</dbReference>
<dbReference type="GO" id="GO:0000931">
    <property type="term" value="C:gamma-tubulin ring complex"/>
    <property type="evidence" value="ECO:0007669"/>
    <property type="project" value="InterPro"/>
</dbReference>
<dbReference type="PANTHER" id="PTHR28520">
    <property type="entry name" value="MITOTIC-SPINDLE ORGANIZING PROTEIN 1"/>
    <property type="match status" value="1"/>
</dbReference>
<dbReference type="AlphaFoldDB" id="A0AAD8A6D7"/>
<dbReference type="Proteomes" id="UP001233999">
    <property type="component" value="Unassembled WGS sequence"/>
</dbReference>
<dbReference type="InterPro" id="IPR022214">
    <property type="entry name" value="MZT1"/>
</dbReference>
<reference evidence="5" key="1">
    <citation type="journal article" date="2023" name="IScience">
        <title>Live-bearing cockroach genome reveals convergent evolutionary mechanisms linked to viviparity in insects and beyond.</title>
        <authorList>
            <person name="Fouks B."/>
            <person name="Harrison M.C."/>
            <person name="Mikhailova A.A."/>
            <person name="Marchal E."/>
            <person name="English S."/>
            <person name="Carruthers M."/>
            <person name="Jennings E.C."/>
            <person name="Chiamaka E.L."/>
            <person name="Frigard R.A."/>
            <person name="Pippel M."/>
            <person name="Attardo G.M."/>
            <person name="Benoit J.B."/>
            <person name="Bornberg-Bauer E."/>
            <person name="Tobe S.S."/>
        </authorList>
    </citation>
    <scope>NUCLEOTIDE SEQUENCE</scope>
    <source>
        <strain evidence="5">Stay&amp;Tobe</strain>
    </source>
</reference>
<evidence type="ECO:0000256" key="2">
    <source>
        <dbReference type="ARBA" id="ARBA00011015"/>
    </source>
</evidence>
<evidence type="ECO:0000256" key="1">
    <source>
        <dbReference type="ARBA" id="ARBA00004267"/>
    </source>
</evidence>
<proteinExistence type="inferred from homology"/>
<dbReference type="PANTHER" id="PTHR28520:SF2">
    <property type="entry name" value="MITOTIC-SPINDLE ORGANIZING PROTEIN 1"/>
    <property type="match status" value="1"/>
</dbReference>
<dbReference type="GO" id="GO:0090307">
    <property type="term" value="P:mitotic spindle assembly"/>
    <property type="evidence" value="ECO:0007669"/>
    <property type="project" value="TreeGrafter"/>
</dbReference>
<evidence type="ECO:0008006" key="7">
    <source>
        <dbReference type="Google" id="ProtNLM"/>
    </source>
</evidence>
<evidence type="ECO:0000313" key="5">
    <source>
        <dbReference type="EMBL" id="KAJ9593405.1"/>
    </source>
</evidence>
<reference evidence="5" key="2">
    <citation type="submission" date="2023-05" db="EMBL/GenBank/DDBJ databases">
        <authorList>
            <person name="Fouks B."/>
        </authorList>
    </citation>
    <scope>NUCLEOTIDE SEQUENCE</scope>
    <source>
        <strain evidence="5">Stay&amp;Tobe</strain>
        <tissue evidence="5">Testes</tissue>
    </source>
</reference>
<dbReference type="GO" id="GO:0005819">
    <property type="term" value="C:spindle"/>
    <property type="evidence" value="ECO:0007669"/>
    <property type="project" value="TreeGrafter"/>
</dbReference>